<dbReference type="PIRSF" id="PIRSF001434">
    <property type="entry name" value="CGS"/>
    <property type="match status" value="1"/>
</dbReference>
<dbReference type="PANTHER" id="PTHR43500:SF1">
    <property type="entry name" value="CYSTATHIONINE BETA-LYASE-RELATED"/>
    <property type="match status" value="1"/>
</dbReference>
<evidence type="ECO:0000313" key="7">
    <source>
        <dbReference type="EMBL" id="GLX78261.1"/>
    </source>
</evidence>
<keyword evidence="4" id="KW-0456">Lyase</keyword>
<comment type="similarity">
    <text evidence="2 6">Belongs to the trans-sulfuration enzymes family.</text>
</comment>
<name>A0ABQ6GVQ3_9GAMM</name>
<comment type="caution">
    <text evidence="7">The sequence shown here is derived from an EMBL/GenBank/DDBJ whole genome shotgun (WGS) entry which is preliminary data.</text>
</comment>
<dbReference type="Proteomes" id="UP001157186">
    <property type="component" value="Unassembled WGS sequence"/>
</dbReference>
<protein>
    <submittedName>
        <fullName evidence="7">Cystathionine beta-lyase</fullName>
    </submittedName>
</protein>
<keyword evidence="3 6" id="KW-0663">Pyridoxal phosphate</keyword>
<dbReference type="InterPro" id="IPR015422">
    <property type="entry name" value="PyrdxlP-dep_Trfase_small"/>
</dbReference>
<evidence type="ECO:0000256" key="4">
    <source>
        <dbReference type="ARBA" id="ARBA00023239"/>
    </source>
</evidence>
<dbReference type="InterPro" id="IPR015424">
    <property type="entry name" value="PyrdxlP-dep_Trfase"/>
</dbReference>
<accession>A0ABQ6GVQ3</accession>
<dbReference type="PANTHER" id="PTHR43500">
    <property type="entry name" value="CYSTATHIONINE BETA-LYASE-RELATED"/>
    <property type="match status" value="1"/>
</dbReference>
<evidence type="ECO:0000256" key="6">
    <source>
        <dbReference type="RuleBase" id="RU362118"/>
    </source>
</evidence>
<reference evidence="7 8" key="1">
    <citation type="submission" date="2023-03" db="EMBL/GenBank/DDBJ databases">
        <title>Draft genome sequence of Thalassotalea insulae KCTC 62186T.</title>
        <authorList>
            <person name="Sawabe T."/>
        </authorList>
    </citation>
    <scope>NUCLEOTIDE SEQUENCE [LARGE SCALE GENOMIC DNA]</scope>
    <source>
        <strain evidence="7 8">KCTC 62186</strain>
    </source>
</reference>
<sequence length="386" mass="42632">MNNISTKLIHQGREQATASFSVNPPLVRASTTVFPDLASYKASYQGLAFETPRYGRSGTSTVMEFQSAMAAISNAESCIATSCGLTACLSVLAAYAKPGRQILIQRDVYGPVKAFADSELAQLGVEVEYFANEQELDSLIDNHTSLIYTEVPTSLTMKLIDIKKISAIAKSHQVPHACDATWGTPVFFDAHRFGINLAIHAATKYINGHSDVLLGAITGSYQDLQLVRDYCQLHGNYAAPDSCWLALRGLRTLSVRLARHQQNALYIASWLKAQPQVQQLLFPALPESPDYQLWQQLFSGAAGPFSIELVPCDDKQFERFINSLTLFGIGTSWGGFESLIMPAVPHHLRATTTQKHQKRLVRLHIGLEDKQDLCDDLQRAFKTLAK</sequence>
<evidence type="ECO:0000256" key="5">
    <source>
        <dbReference type="ARBA" id="ARBA00047517"/>
    </source>
</evidence>
<comment type="cofactor">
    <cofactor evidence="1 6">
        <name>pyridoxal 5'-phosphate</name>
        <dbReference type="ChEBI" id="CHEBI:597326"/>
    </cofactor>
</comment>
<dbReference type="Pfam" id="PF01053">
    <property type="entry name" value="Cys_Met_Meta_PP"/>
    <property type="match status" value="1"/>
</dbReference>
<dbReference type="RefSeq" id="WP_284244148.1">
    <property type="nucleotide sequence ID" value="NZ_BSST01000001.1"/>
</dbReference>
<dbReference type="InterPro" id="IPR006233">
    <property type="entry name" value="Cys_b_lyase_bac"/>
</dbReference>
<comment type="catalytic activity">
    <reaction evidence="5">
        <text>L,L-cystathionine + H2O = L-homocysteine + pyruvate + NH4(+)</text>
        <dbReference type="Rhea" id="RHEA:13965"/>
        <dbReference type="ChEBI" id="CHEBI:15361"/>
        <dbReference type="ChEBI" id="CHEBI:15377"/>
        <dbReference type="ChEBI" id="CHEBI:28938"/>
        <dbReference type="ChEBI" id="CHEBI:58161"/>
        <dbReference type="ChEBI" id="CHEBI:58199"/>
    </reaction>
</comment>
<dbReference type="EMBL" id="BSST01000001">
    <property type="protein sequence ID" value="GLX78261.1"/>
    <property type="molecule type" value="Genomic_DNA"/>
</dbReference>
<evidence type="ECO:0000256" key="1">
    <source>
        <dbReference type="ARBA" id="ARBA00001933"/>
    </source>
</evidence>
<dbReference type="InterPro" id="IPR015421">
    <property type="entry name" value="PyrdxlP-dep_Trfase_major"/>
</dbReference>
<dbReference type="Gene3D" id="3.40.640.10">
    <property type="entry name" value="Type I PLP-dependent aspartate aminotransferase-like (Major domain)"/>
    <property type="match status" value="1"/>
</dbReference>
<evidence type="ECO:0000313" key="8">
    <source>
        <dbReference type="Proteomes" id="UP001157186"/>
    </source>
</evidence>
<evidence type="ECO:0000256" key="2">
    <source>
        <dbReference type="ARBA" id="ARBA00009077"/>
    </source>
</evidence>
<evidence type="ECO:0000256" key="3">
    <source>
        <dbReference type="ARBA" id="ARBA00022898"/>
    </source>
</evidence>
<keyword evidence="8" id="KW-1185">Reference proteome</keyword>
<dbReference type="SUPFAM" id="SSF53383">
    <property type="entry name" value="PLP-dependent transferases"/>
    <property type="match status" value="1"/>
</dbReference>
<organism evidence="7 8">
    <name type="scientific">Thalassotalea insulae</name>
    <dbReference type="NCBI Taxonomy" id="2056778"/>
    <lineage>
        <taxon>Bacteria</taxon>
        <taxon>Pseudomonadati</taxon>
        <taxon>Pseudomonadota</taxon>
        <taxon>Gammaproteobacteria</taxon>
        <taxon>Alteromonadales</taxon>
        <taxon>Colwelliaceae</taxon>
        <taxon>Thalassotalea</taxon>
    </lineage>
</organism>
<dbReference type="InterPro" id="IPR000277">
    <property type="entry name" value="Cys/Met-Metab_PyrdxlP-dep_enz"/>
</dbReference>
<dbReference type="Gene3D" id="3.90.1150.10">
    <property type="entry name" value="Aspartate Aminotransferase, domain 1"/>
    <property type="match status" value="1"/>
</dbReference>
<proteinExistence type="inferred from homology"/>
<gene>
    <name evidence="7" type="primary">metC</name>
    <name evidence="7" type="ORF">tinsulaeT_16010</name>
</gene>